<keyword evidence="3" id="KW-1185">Reference proteome</keyword>
<accession>A0AAD7NL47</accession>
<feature type="non-terminal residue" evidence="2">
    <location>
        <position position="184"/>
    </location>
</feature>
<feature type="region of interest" description="Disordered" evidence="1">
    <location>
        <begin position="55"/>
        <end position="79"/>
    </location>
</feature>
<comment type="caution">
    <text evidence="2">The sequence shown here is derived from an EMBL/GenBank/DDBJ whole genome shotgun (WGS) entry which is preliminary data.</text>
</comment>
<feature type="non-terminal residue" evidence="2">
    <location>
        <position position="1"/>
    </location>
</feature>
<feature type="compositionally biased region" description="Pro residues" evidence="1">
    <location>
        <begin position="66"/>
        <end position="79"/>
    </location>
</feature>
<sequence length="184" mass="20321">DILPEGPAPIPVEPAPRPGARRVILHVADTMRSLCNRFGVFREYRHRPSYDPDALLRPEDLANIPPAEPGPASPETPAPPWPFRNMSIYRLMHWANSGSNSKSEIELTRLVAEVISAPDFVASDLAGFNAHRENKVLDDSGKVKPGDPPWMKDGWVETAVDIEIPSGVKNSPTQKFSVPGLHHR</sequence>
<name>A0AAD7NL47_9AGAR</name>
<evidence type="ECO:0000256" key="1">
    <source>
        <dbReference type="SAM" id="MobiDB-lite"/>
    </source>
</evidence>
<gene>
    <name evidence="2" type="ORF">B0H16DRAFT_1236755</name>
</gene>
<evidence type="ECO:0000313" key="2">
    <source>
        <dbReference type="EMBL" id="KAJ7764936.1"/>
    </source>
</evidence>
<dbReference type="AlphaFoldDB" id="A0AAD7NL47"/>
<dbReference type="Proteomes" id="UP001215598">
    <property type="component" value="Unassembled WGS sequence"/>
</dbReference>
<protein>
    <submittedName>
        <fullName evidence="2">Uncharacterized protein</fullName>
    </submittedName>
</protein>
<organism evidence="2 3">
    <name type="scientific">Mycena metata</name>
    <dbReference type="NCBI Taxonomy" id="1033252"/>
    <lineage>
        <taxon>Eukaryota</taxon>
        <taxon>Fungi</taxon>
        <taxon>Dikarya</taxon>
        <taxon>Basidiomycota</taxon>
        <taxon>Agaricomycotina</taxon>
        <taxon>Agaricomycetes</taxon>
        <taxon>Agaricomycetidae</taxon>
        <taxon>Agaricales</taxon>
        <taxon>Marasmiineae</taxon>
        <taxon>Mycenaceae</taxon>
        <taxon>Mycena</taxon>
    </lineage>
</organism>
<evidence type="ECO:0000313" key="3">
    <source>
        <dbReference type="Proteomes" id="UP001215598"/>
    </source>
</evidence>
<proteinExistence type="predicted"/>
<reference evidence="2" key="1">
    <citation type="submission" date="2023-03" db="EMBL/GenBank/DDBJ databases">
        <title>Massive genome expansion in bonnet fungi (Mycena s.s.) driven by repeated elements and novel gene families across ecological guilds.</title>
        <authorList>
            <consortium name="Lawrence Berkeley National Laboratory"/>
            <person name="Harder C.B."/>
            <person name="Miyauchi S."/>
            <person name="Viragh M."/>
            <person name="Kuo A."/>
            <person name="Thoen E."/>
            <person name="Andreopoulos B."/>
            <person name="Lu D."/>
            <person name="Skrede I."/>
            <person name="Drula E."/>
            <person name="Henrissat B."/>
            <person name="Morin E."/>
            <person name="Kohler A."/>
            <person name="Barry K."/>
            <person name="LaButti K."/>
            <person name="Morin E."/>
            <person name="Salamov A."/>
            <person name="Lipzen A."/>
            <person name="Mereny Z."/>
            <person name="Hegedus B."/>
            <person name="Baldrian P."/>
            <person name="Stursova M."/>
            <person name="Weitz H."/>
            <person name="Taylor A."/>
            <person name="Grigoriev I.V."/>
            <person name="Nagy L.G."/>
            <person name="Martin F."/>
            <person name="Kauserud H."/>
        </authorList>
    </citation>
    <scope>NUCLEOTIDE SEQUENCE</scope>
    <source>
        <strain evidence="2">CBHHK182m</strain>
    </source>
</reference>
<dbReference type="EMBL" id="JARKIB010000027">
    <property type="protein sequence ID" value="KAJ7764936.1"/>
    <property type="molecule type" value="Genomic_DNA"/>
</dbReference>